<comment type="caution">
    <text evidence="2">The sequence shown here is derived from an EMBL/GenBank/DDBJ whole genome shotgun (WGS) entry which is preliminary data.</text>
</comment>
<dbReference type="RefSeq" id="WP_146948788.1">
    <property type="nucleotide sequence ID" value="NZ_BJYV01000044.1"/>
</dbReference>
<sequence>MAKKIIISDRELEEQYEQSSFKLTQERSDFLLPQIVDFVKTKRWLNLHPEYQRRLVWDRKKKSLFIESLLLNIPVPPIFLFEWDYSRYEVMDGQQRLSSVLDFYDNKYKLTGLEQWSDLTGKSFSELPPLLKKALDRRRISATVILAESAKSDDDRSSLRRFVFERLNTGGQKLNAQELRNCLYSSLFNNLIVELAGNDLFDDIWEIPRYSDNIRGDQINTKLAENSLFKRMTDCEIVLRFFAFRQRSHVKGAVKKILDNCMIRNQSLGPDEITRLSELFISRLEAAKSIFGDRTFRIIDQKGKARLSQPLFDAVMVALDREYDHIETLRKKSKELIASLDRKLLSQKTYELVVGKLGTAPSIKDRADFMQKHFKEFI</sequence>
<dbReference type="Proteomes" id="UP000321301">
    <property type="component" value="Unassembled WGS sequence"/>
</dbReference>
<accession>A0A512CJL2</accession>
<protein>
    <recommendedName>
        <fullName evidence="1">GmrSD restriction endonucleases N-terminal domain-containing protein</fullName>
    </recommendedName>
</protein>
<organism evidence="2 3">
    <name type="scientific">Cyclobacterium qasimii</name>
    <dbReference type="NCBI Taxonomy" id="1350429"/>
    <lineage>
        <taxon>Bacteria</taxon>
        <taxon>Pseudomonadati</taxon>
        <taxon>Bacteroidota</taxon>
        <taxon>Cytophagia</taxon>
        <taxon>Cytophagales</taxon>
        <taxon>Cyclobacteriaceae</taxon>
        <taxon>Cyclobacterium</taxon>
    </lineage>
</organism>
<reference evidence="2 3" key="1">
    <citation type="submission" date="2019-07" db="EMBL/GenBank/DDBJ databases">
        <title>Whole genome shotgun sequence of Cyclobacterium qasimii NBRC 106168.</title>
        <authorList>
            <person name="Hosoyama A."/>
            <person name="Uohara A."/>
            <person name="Ohji S."/>
            <person name="Ichikawa N."/>
        </authorList>
    </citation>
    <scope>NUCLEOTIDE SEQUENCE [LARGE SCALE GENOMIC DNA]</scope>
    <source>
        <strain evidence="2 3">NBRC 106168</strain>
    </source>
</reference>
<dbReference type="AlphaFoldDB" id="A0A512CJL2"/>
<proteinExistence type="predicted"/>
<gene>
    <name evidence="2" type="ORF">CQA01_47240</name>
</gene>
<feature type="domain" description="GmrSD restriction endonucleases N-terminal" evidence="1">
    <location>
        <begin position="47"/>
        <end position="184"/>
    </location>
</feature>
<evidence type="ECO:0000313" key="3">
    <source>
        <dbReference type="Proteomes" id="UP000321301"/>
    </source>
</evidence>
<evidence type="ECO:0000313" key="2">
    <source>
        <dbReference type="EMBL" id="GEO24190.1"/>
    </source>
</evidence>
<dbReference type="InterPro" id="IPR004919">
    <property type="entry name" value="GmrSD_N"/>
</dbReference>
<name>A0A512CJL2_9BACT</name>
<dbReference type="Pfam" id="PF03235">
    <property type="entry name" value="GmrSD_N"/>
    <property type="match status" value="1"/>
</dbReference>
<keyword evidence="3" id="KW-1185">Reference proteome</keyword>
<dbReference type="EMBL" id="BJYV01000044">
    <property type="protein sequence ID" value="GEO24190.1"/>
    <property type="molecule type" value="Genomic_DNA"/>
</dbReference>
<dbReference type="PANTHER" id="PTHR39639">
    <property type="entry name" value="CHROMOSOME 16, WHOLE GENOME SHOTGUN SEQUENCE"/>
    <property type="match status" value="1"/>
</dbReference>
<dbReference type="PANTHER" id="PTHR39639:SF1">
    <property type="entry name" value="DUF262 DOMAIN-CONTAINING PROTEIN"/>
    <property type="match status" value="1"/>
</dbReference>
<evidence type="ECO:0000259" key="1">
    <source>
        <dbReference type="Pfam" id="PF03235"/>
    </source>
</evidence>